<comment type="similarity">
    <text evidence="1">Belongs to the Gfa family.</text>
</comment>
<organism evidence="5 6">
    <name type="scientific">Sanghuangporus baumii</name>
    <name type="common">Phellinus baumii</name>
    <dbReference type="NCBI Taxonomy" id="108892"/>
    <lineage>
        <taxon>Eukaryota</taxon>
        <taxon>Fungi</taxon>
        <taxon>Dikarya</taxon>
        <taxon>Basidiomycota</taxon>
        <taxon>Agaricomycotina</taxon>
        <taxon>Agaricomycetes</taxon>
        <taxon>Hymenochaetales</taxon>
        <taxon>Hymenochaetaceae</taxon>
        <taxon>Sanghuangporus</taxon>
    </lineage>
</organism>
<dbReference type="SUPFAM" id="SSF51316">
    <property type="entry name" value="Mss4-like"/>
    <property type="match status" value="2"/>
</dbReference>
<dbReference type="Proteomes" id="UP000757232">
    <property type="component" value="Unassembled WGS sequence"/>
</dbReference>
<protein>
    <recommendedName>
        <fullName evidence="4">CENP-V/GFA domain-containing protein</fullName>
    </recommendedName>
</protein>
<dbReference type="EMBL" id="LNZH02000201">
    <property type="protein sequence ID" value="OCB86479.1"/>
    <property type="molecule type" value="Genomic_DNA"/>
</dbReference>
<dbReference type="Gene3D" id="2.170.150.70">
    <property type="match status" value="2"/>
</dbReference>
<keyword evidence="6" id="KW-1185">Reference proteome</keyword>
<dbReference type="GO" id="GO:0046872">
    <property type="term" value="F:metal ion binding"/>
    <property type="evidence" value="ECO:0007669"/>
    <property type="project" value="UniProtKB-KW"/>
</dbReference>
<evidence type="ECO:0000313" key="6">
    <source>
        <dbReference type="Proteomes" id="UP000757232"/>
    </source>
</evidence>
<dbReference type="PROSITE" id="PS51891">
    <property type="entry name" value="CENP_V_GFA"/>
    <property type="match status" value="2"/>
</dbReference>
<name>A0A9Q5NAJ5_SANBA</name>
<dbReference type="Pfam" id="PF04828">
    <property type="entry name" value="GFA"/>
    <property type="match status" value="2"/>
</dbReference>
<keyword evidence="3" id="KW-0862">Zinc</keyword>
<feature type="domain" description="CENP-V/GFA" evidence="4">
    <location>
        <begin position="30"/>
        <end position="150"/>
    </location>
</feature>
<evidence type="ECO:0000256" key="2">
    <source>
        <dbReference type="ARBA" id="ARBA00022723"/>
    </source>
</evidence>
<dbReference type="GO" id="GO:0016846">
    <property type="term" value="F:carbon-sulfur lyase activity"/>
    <property type="evidence" value="ECO:0007669"/>
    <property type="project" value="InterPro"/>
</dbReference>
<dbReference type="AlphaFoldDB" id="A0A9Q5NAJ5"/>
<sequence length="301" mass="33528">MSSDSPQQTTRFGKWPDVAKWPEGAEVKTFKGACHCGKFTYELNHPSLDVQKPVCCNCTFCTKSGTLNVFAPEKMLRLDETSASRDELSTFKAKLTGSTHHFCPGCGCYLFWRAMGMIPMALQIRRTLASVYKYVSSGSFIPGSLFDPWNQLETFYSPSRFTGYQAIMSSATPVFVPPPFRKWPDDAEVKTFRGSCHCGRVTFEFDHPPLEVQIPVSCNCSYCSRTGALYIYGPEGTLRITGDEPAGLISKTAKVHHRFCPSCGITVFWTGMGRAGANVRTLEDVDIEKLKIEKFDGARLL</sequence>
<dbReference type="PANTHER" id="PTHR28620">
    <property type="entry name" value="CENTROMERE PROTEIN V"/>
    <property type="match status" value="1"/>
</dbReference>
<comment type="caution">
    <text evidence="5">The sequence shown here is derived from an EMBL/GenBank/DDBJ whole genome shotgun (WGS) entry which is preliminary data.</text>
</comment>
<evidence type="ECO:0000313" key="5">
    <source>
        <dbReference type="EMBL" id="OCB86479.1"/>
    </source>
</evidence>
<evidence type="ECO:0000256" key="3">
    <source>
        <dbReference type="ARBA" id="ARBA00022833"/>
    </source>
</evidence>
<dbReference type="PANTHER" id="PTHR28620:SF1">
    <property type="entry name" value="CENP-V_GFA DOMAIN-CONTAINING PROTEIN"/>
    <property type="match status" value="1"/>
</dbReference>
<proteinExistence type="inferred from homology"/>
<dbReference type="InterPro" id="IPR052355">
    <property type="entry name" value="CENP-V-like"/>
</dbReference>
<reference evidence="5" key="1">
    <citation type="submission" date="2016-06" db="EMBL/GenBank/DDBJ databases">
        <title>Draft Genome sequence of the fungus Inonotus baumii.</title>
        <authorList>
            <person name="Zhu H."/>
            <person name="Lin W."/>
        </authorList>
    </citation>
    <scope>NUCLEOTIDE SEQUENCE</scope>
    <source>
        <strain evidence="5">821</strain>
    </source>
</reference>
<accession>A0A9Q5NAJ5</accession>
<feature type="domain" description="CENP-V/GFA" evidence="4">
    <location>
        <begin position="192"/>
        <end position="296"/>
    </location>
</feature>
<dbReference type="InterPro" id="IPR006913">
    <property type="entry name" value="CENP-V/GFA"/>
</dbReference>
<dbReference type="OrthoDB" id="3264588at2759"/>
<keyword evidence="2" id="KW-0479">Metal-binding</keyword>
<evidence type="ECO:0000259" key="4">
    <source>
        <dbReference type="PROSITE" id="PS51891"/>
    </source>
</evidence>
<evidence type="ECO:0000256" key="1">
    <source>
        <dbReference type="ARBA" id="ARBA00005495"/>
    </source>
</evidence>
<gene>
    <name evidence="5" type="ORF">A7U60_g6372</name>
</gene>
<dbReference type="InterPro" id="IPR011057">
    <property type="entry name" value="Mss4-like_sf"/>
</dbReference>